<dbReference type="EMBL" id="SACT01000006">
    <property type="protein sequence ID" value="RVT50008.1"/>
    <property type="molecule type" value="Genomic_DNA"/>
</dbReference>
<protein>
    <recommendedName>
        <fullName evidence="4">Lipoprotein</fullName>
    </recommendedName>
</protein>
<dbReference type="RefSeq" id="WP_128199518.1">
    <property type="nucleotide sequence ID" value="NZ_SACT01000006.1"/>
</dbReference>
<evidence type="ECO:0000313" key="3">
    <source>
        <dbReference type="Proteomes" id="UP000288178"/>
    </source>
</evidence>
<feature type="chain" id="PRO_5019265697" description="Lipoprotein" evidence="1">
    <location>
        <begin position="32"/>
        <end position="74"/>
    </location>
</feature>
<evidence type="ECO:0008006" key="4">
    <source>
        <dbReference type="Google" id="ProtNLM"/>
    </source>
</evidence>
<dbReference type="OrthoDB" id="8549796at2"/>
<evidence type="ECO:0000256" key="1">
    <source>
        <dbReference type="SAM" id="SignalP"/>
    </source>
</evidence>
<keyword evidence="1" id="KW-0732">Signal</keyword>
<proteinExistence type="predicted"/>
<gene>
    <name evidence="2" type="ORF">ENE75_16930</name>
</gene>
<evidence type="ECO:0000313" key="2">
    <source>
        <dbReference type="EMBL" id="RVT50008.1"/>
    </source>
</evidence>
<sequence>MPRTTPSLTGLLLTLAAAAALGACTSRQLYAAGQQWQANECRKLPQPEQPRCRASNALSFEDYQREAAAARAAQ</sequence>
<dbReference type="PROSITE" id="PS51257">
    <property type="entry name" value="PROKAR_LIPOPROTEIN"/>
    <property type="match status" value="1"/>
</dbReference>
<organism evidence="2 3">
    <name type="scientific">Rubrivivax albus</name>
    <dbReference type="NCBI Taxonomy" id="2499835"/>
    <lineage>
        <taxon>Bacteria</taxon>
        <taxon>Pseudomonadati</taxon>
        <taxon>Pseudomonadota</taxon>
        <taxon>Betaproteobacteria</taxon>
        <taxon>Burkholderiales</taxon>
        <taxon>Sphaerotilaceae</taxon>
        <taxon>Rubrivivax</taxon>
    </lineage>
</organism>
<reference evidence="2 3" key="1">
    <citation type="submission" date="2019-01" db="EMBL/GenBank/DDBJ databases">
        <authorList>
            <person name="Chen W.-M."/>
        </authorList>
    </citation>
    <scope>NUCLEOTIDE SEQUENCE [LARGE SCALE GENOMIC DNA]</scope>
    <source>
        <strain evidence="2 3">ICH-3</strain>
    </source>
</reference>
<name>A0A437JSK2_9BURK</name>
<dbReference type="Proteomes" id="UP000288178">
    <property type="component" value="Unassembled WGS sequence"/>
</dbReference>
<comment type="caution">
    <text evidence="2">The sequence shown here is derived from an EMBL/GenBank/DDBJ whole genome shotgun (WGS) entry which is preliminary data.</text>
</comment>
<dbReference type="AlphaFoldDB" id="A0A437JSK2"/>
<keyword evidence="3" id="KW-1185">Reference proteome</keyword>
<accession>A0A437JSK2</accession>
<feature type="signal peptide" evidence="1">
    <location>
        <begin position="1"/>
        <end position="31"/>
    </location>
</feature>